<evidence type="ECO:0000313" key="2">
    <source>
        <dbReference type="EMBL" id="MEA5361793.1"/>
    </source>
</evidence>
<dbReference type="InterPro" id="IPR050765">
    <property type="entry name" value="Riboflavin_Biosynth_HTPR"/>
</dbReference>
<evidence type="ECO:0000259" key="1">
    <source>
        <dbReference type="Pfam" id="PF01872"/>
    </source>
</evidence>
<dbReference type="RefSeq" id="WP_323329252.1">
    <property type="nucleotide sequence ID" value="NZ_JAYFSI010000004.1"/>
</dbReference>
<dbReference type="Proteomes" id="UP001304298">
    <property type="component" value="Unassembled WGS sequence"/>
</dbReference>
<dbReference type="EMBL" id="JAYFSI010000004">
    <property type="protein sequence ID" value="MEA5361793.1"/>
    <property type="molecule type" value="Genomic_DNA"/>
</dbReference>
<protein>
    <submittedName>
        <fullName evidence="2">Dihydrofolate reductase family protein</fullName>
    </submittedName>
</protein>
<accession>A0ABU5R6D5</accession>
<dbReference type="PANTHER" id="PTHR38011">
    <property type="entry name" value="DIHYDROFOLATE REDUCTASE FAMILY PROTEIN (AFU_ORTHOLOGUE AFUA_8G06820)"/>
    <property type="match status" value="1"/>
</dbReference>
<organism evidence="2 3">
    <name type="scientific">Amycolatopsis heterodermiae</name>
    <dbReference type="NCBI Taxonomy" id="3110235"/>
    <lineage>
        <taxon>Bacteria</taxon>
        <taxon>Bacillati</taxon>
        <taxon>Actinomycetota</taxon>
        <taxon>Actinomycetes</taxon>
        <taxon>Pseudonocardiales</taxon>
        <taxon>Pseudonocardiaceae</taxon>
        <taxon>Amycolatopsis</taxon>
    </lineage>
</organism>
<dbReference type="InterPro" id="IPR002734">
    <property type="entry name" value="RibDG_C"/>
</dbReference>
<dbReference type="SUPFAM" id="SSF53597">
    <property type="entry name" value="Dihydrofolate reductase-like"/>
    <property type="match status" value="1"/>
</dbReference>
<dbReference type="PANTHER" id="PTHR38011:SF12">
    <property type="entry name" value="BIFUNCTIONAL DEAMINASE-REDUCTASE DOMAIN PROTEIN"/>
    <property type="match status" value="1"/>
</dbReference>
<evidence type="ECO:0000313" key="3">
    <source>
        <dbReference type="Proteomes" id="UP001304298"/>
    </source>
</evidence>
<comment type="caution">
    <text evidence="2">The sequence shown here is derived from an EMBL/GenBank/DDBJ whole genome shotgun (WGS) entry which is preliminary data.</text>
</comment>
<name>A0ABU5R6D5_9PSEU</name>
<proteinExistence type="predicted"/>
<feature type="domain" description="Bacterial bifunctional deaminase-reductase C-terminal" evidence="1">
    <location>
        <begin position="3"/>
        <end position="171"/>
    </location>
</feature>
<sequence>MATVHAGMTMSLDGFVADREGRTARLSDPVASRGAFMDELIRETGAVVLGRRTFAMSEDPDWYVGNYEFQVPIFVVTHTPPPVPPKQDQNLTFTFVTDGIASAVAQAKAAAGAKAVKVIGASVVRQAVRAGLADELHVDVAPVLLGAGLWLFDDPDLEGVTLEKIDARDVGTFTALRFRCAAPIVEA</sequence>
<dbReference type="Pfam" id="PF01872">
    <property type="entry name" value="RibD_C"/>
    <property type="match status" value="1"/>
</dbReference>
<gene>
    <name evidence="2" type="ORF">VA596_19810</name>
</gene>
<keyword evidence="3" id="KW-1185">Reference proteome</keyword>
<dbReference type="Gene3D" id="3.40.430.10">
    <property type="entry name" value="Dihydrofolate Reductase, subunit A"/>
    <property type="match status" value="1"/>
</dbReference>
<reference evidence="2 3" key="1">
    <citation type="submission" date="2023-12" db="EMBL/GenBank/DDBJ databases">
        <title>Amycolatopsis sp. V23-08.</title>
        <authorList>
            <person name="Somphong A."/>
        </authorList>
    </citation>
    <scope>NUCLEOTIDE SEQUENCE [LARGE SCALE GENOMIC DNA]</scope>
    <source>
        <strain evidence="2 3">V23-08</strain>
    </source>
</reference>
<dbReference type="InterPro" id="IPR024072">
    <property type="entry name" value="DHFR-like_dom_sf"/>
</dbReference>